<protein>
    <submittedName>
        <fullName evidence="2">Related to Mig1 protein</fullName>
    </submittedName>
</protein>
<dbReference type="OrthoDB" id="10420614at2759"/>
<feature type="chain" id="PRO_5009664761" evidence="1">
    <location>
        <begin position="22"/>
        <end position="171"/>
    </location>
</feature>
<proteinExistence type="predicted"/>
<organism evidence="2 3">
    <name type="scientific">Ustilago bromivora</name>
    <dbReference type="NCBI Taxonomy" id="307758"/>
    <lineage>
        <taxon>Eukaryota</taxon>
        <taxon>Fungi</taxon>
        <taxon>Dikarya</taxon>
        <taxon>Basidiomycota</taxon>
        <taxon>Ustilaginomycotina</taxon>
        <taxon>Ustilaginomycetes</taxon>
        <taxon>Ustilaginales</taxon>
        <taxon>Ustilaginaceae</taxon>
        <taxon>Ustilago</taxon>
    </lineage>
</organism>
<evidence type="ECO:0000256" key="1">
    <source>
        <dbReference type="SAM" id="SignalP"/>
    </source>
</evidence>
<feature type="signal peptide" evidence="1">
    <location>
        <begin position="1"/>
        <end position="21"/>
    </location>
</feature>
<name>A0A1K0HEF7_9BASI</name>
<sequence length="171" mass="19217">MNSLGLILLLSTLSALSAAFAQDCPLKFSPVLPRNSDFNKACSADSASKSPCFHHVSGSLRSANFYIRDNREYREATPIVKDGFLTDFTLVDITSSYRVNYTEAGLGLIYEPSDRDNCFDLTWFMIDDRNTDWKFRGAVANGGKILFETQSSLDVTVQVCDRYVDLWLEKV</sequence>
<gene>
    <name evidence="2" type="ORF">UBRO_20387</name>
</gene>
<dbReference type="Proteomes" id="UP000179920">
    <property type="component" value="Chromosome XVIII"/>
</dbReference>
<evidence type="ECO:0000313" key="3">
    <source>
        <dbReference type="Proteomes" id="UP000179920"/>
    </source>
</evidence>
<accession>A0A1K0HEF7</accession>
<keyword evidence="1" id="KW-0732">Signal</keyword>
<evidence type="ECO:0000313" key="2">
    <source>
        <dbReference type="EMBL" id="SAM85665.1"/>
    </source>
</evidence>
<dbReference type="EMBL" id="LT558134">
    <property type="protein sequence ID" value="SAM85665.1"/>
    <property type="molecule type" value="Genomic_DNA"/>
</dbReference>
<reference evidence="3" key="1">
    <citation type="submission" date="2016-04" db="EMBL/GenBank/DDBJ databases">
        <authorList>
            <person name="Guldener U."/>
            <person name="Guldener U."/>
        </authorList>
    </citation>
    <scope>NUCLEOTIDE SEQUENCE [LARGE SCALE GENOMIC DNA]</scope>
    <source>
        <strain evidence="3">UB2112</strain>
    </source>
</reference>
<dbReference type="AlphaFoldDB" id="A0A1K0HEF7"/>